<proteinExistence type="predicted"/>
<evidence type="ECO:0000259" key="10">
    <source>
        <dbReference type="PROSITE" id="PS50110"/>
    </source>
</evidence>
<reference evidence="14" key="1">
    <citation type="submission" date="2011-06" db="EMBL/GenBank/DDBJ databases">
        <title>Complete genome sequence of Paenibacillus mucilaginosus KNP414.</title>
        <authorList>
            <person name="Wang J."/>
            <person name="Hu S."/>
            <person name="Hu X."/>
            <person name="Zhang B."/>
            <person name="Dong D."/>
            <person name="Zhang S."/>
            <person name="Zhao K."/>
            <person name="Wu D."/>
        </authorList>
    </citation>
    <scope>NUCLEOTIDE SEQUENCE [LARGE SCALE GENOMIC DNA]</scope>
    <source>
        <strain evidence="14">KNP414</strain>
    </source>
</reference>
<dbReference type="SMART" id="SM00448">
    <property type="entry name" value="REC"/>
    <property type="match status" value="1"/>
</dbReference>
<gene>
    <name evidence="13" type="ordered locus">KNP414_04905</name>
</gene>
<feature type="domain" description="HTH araC/xylS-type" evidence="9">
    <location>
        <begin position="439"/>
        <end position="538"/>
    </location>
</feature>
<dbReference type="SUPFAM" id="SSF52172">
    <property type="entry name" value="CheY-like"/>
    <property type="match status" value="1"/>
</dbReference>
<dbReference type="GO" id="GO:0043565">
    <property type="term" value="F:sequence-specific DNA binding"/>
    <property type="evidence" value="ECO:0007669"/>
    <property type="project" value="InterPro"/>
</dbReference>
<dbReference type="CDD" id="cd17536">
    <property type="entry name" value="REC_YesN-like"/>
    <property type="match status" value="1"/>
</dbReference>
<dbReference type="AlphaFoldDB" id="F8FJU9"/>
<dbReference type="GO" id="GO:0000160">
    <property type="term" value="P:phosphorelay signal transduction system"/>
    <property type="evidence" value="ECO:0007669"/>
    <property type="project" value="UniProtKB-KW"/>
</dbReference>
<keyword evidence="3 8" id="KW-0597">Phosphoprotein</keyword>
<comment type="subcellular location">
    <subcellularLocation>
        <location evidence="1">Cytoplasm</location>
    </subcellularLocation>
</comment>
<evidence type="ECO:0000256" key="2">
    <source>
        <dbReference type="ARBA" id="ARBA00022490"/>
    </source>
</evidence>
<dbReference type="InterPro" id="IPR020449">
    <property type="entry name" value="Tscrpt_reg_AraC-type_HTH"/>
</dbReference>
<dbReference type="Gene3D" id="3.40.50.2300">
    <property type="match status" value="1"/>
</dbReference>
<dbReference type="SUPFAM" id="SSF46689">
    <property type="entry name" value="Homeodomain-like"/>
    <property type="match status" value="2"/>
</dbReference>
<dbReference type="SMART" id="SM00342">
    <property type="entry name" value="HTH_ARAC"/>
    <property type="match status" value="1"/>
</dbReference>
<dbReference type="Proteomes" id="UP000006620">
    <property type="component" value="Chromosome"/>
</dbReference>
<keyword evidence="6" id="KW-0238">DNA-binding</keyword>
<dbReference type="PROSITE" id="PS50110">
    <property type="entry name" value="RESPONSE_REGULATORY"/>
    <property type="match status" value="1"/>
</dbReference>
<keyword evidence="5" id="KW-0805">Transcription regulation</keyword>
<feature type="domain" description="GGDEF" evidence="11">
    <location>
        <begin position="172"/>
        <end position="312"/>
    </location>
</feature>
<dbReference type="PATRIC" id="fig|1036673.3.peg.4521"/>
<dbReference type="KEGG" id="pms:KNP414_04905"/>
<dbReference type="SMART" id="SM00530">
    <property type="entry name" value="HTH_XRE"/>
    <property type="match status" value="1"/>
</dbReference>
<feature type="domain" description="Response regulatory" evidence="10">
    <location>
        <begin position="3"/>
        <end position="120"/>
    </location>
</feature>
<accession>F8FJU9</accession>
<dbReference type="Pfam" id="PF12833">
    <property type="entry name" value="HTH_18"/>
    <property type="match status" value="1"/>
</dbReference>
<dbReference type="InterPro" id="IPR011006">
    <property type="entry name" value="CheY-like_superfamily"/>
</dbReference>
<dbReference type="InterPro" id="IPR001387">
    <property type="entry name" value="Cro/C1-type_HTH"/>
</dbReference>
<evidence type="ECO:0000313" key="13">
    <source>
        <dbReference type="EMBL" id="AEI43430.1"/>
    </source>
</evidence>
<keyword evidence="4" id="KW-0902">Two-component regulatory system</keyword>
<evidence type="ECO:0000256" key="4">
    <source>
        <dbReference type="ARBA" id="ARBA00023012"/>
    </source>
</evidence>
<dbReference type="PROSITE" id="PS01124">
    <property type="entry name" value="HTH_ARAC_FAMILY_2"/>
    <property type="match status" value="1"/>
</dbReference>
<evidence type="ECO:0000313" key="14">
    <source>
        <dbReference type="Proteomes" id="UP000006620"/>
    </source>
</evidence>
<evidence type="ECO:0000259" key="12">
    <source>
        <dbReference type="PROSITE" id="PS50943"/>
    </source>
</evidence>
<reference evidence="13 14" key="2">
    <citation type="journal article" date="2013" name="Genome Announc.">
        <title>Genome Sequence of Growth-Improving Paenibacillus mucilaginosus Strain KNP414.</title>
        <authorList>
            <person name="Lu J.J."/>
            <person name="Wang J.F."/>
            <person name="Hu X.F."/>
        </authorList>
    </citation>
    <scope>NUCLEOTIDE SEQUENCE [LARGE SCALE GENOMIC DNA]</scope>
    <source>
        <strain evidence="13 14">KNP414</strain>
    </source>
</reference>
<evidence type="ECO:0000256" key="3">
    <source>
        <dbReference type="ARBA" id="ARBA00022553"/>
    </source>
</evidence>
<dbReference type="GO" id="GO:0005737">
    <property type="term" value="C:cytoplasm"/>
    <property type="evidence" value="ECO:0007669"/>
    <property type="project" value="UniProtKB-SubCell"/>
</dbReference>
<keyword evidence="2" id="KW-0963">Cytoplasm</keyword>
<dbReference type="PROSITE" id="PS50887">
    <property type="entry name" value="GGDEF"/>
    <property type="match status" value="1"/>
</dbReference>
<evidence type="ECO:0000256" key="6">
    <source>
        <dbReference type="ARBA" id="ARBA00023125"/>
    </source>
</evidence>
<dbReference type="Gene3D" id="1.10.10.60">
    <property type="entry name" value="Homeodomain-like"/>
    <property type="match status" value="2"/>
</dbReference>
<dbReference type="CDD" id="cd00093">
    <property type="entry name" value="HTH_XRE"/>
    <property type="match status" value="1"/>
</dbReference>
<dbReference type="RefSeq" id="WP_013918583.1">
    <property type="nucleotide sequence ID" value="NC_015690.1"/>
</dbReference>
<protein>
    <submittedName>
        <fullName evidence="13">Two component transcriptional regulator, AraC family</fullName>
    </submittedName>
</protein>
<evidence type="ECO:0000256" key="7">
    <source>
        <dbReference type="ARBA" id="ARBA00023163"/>
    </source>
</evidence>
<dbReference type="EMBL" id="CP002869">
    <property type="protein sequence ID" value="AEI43430.1"/>
    <property type="molecule type" value="Genomic_DNA"/>
</dbReference>
<evidence type="ECO:0000259" key="9">
    <source>
        <dbReference type="PROSITE" id="PS01124"/>
    </source>
</evidence>
<evidence type="ECO:0000256" key="1">
    <source>
        <dbReference type="ARBA" id="ARBA00004496"/>
    </source>
</evidence>
<evidence type="ECO:0000256" key="8">
    <source>
        <dbReference type="PROSITE-ProRule" id="PRU00169"/>
    </source>
</evidence>
<dbReference type="HOGENOM" id="CLU_000445_5_0_9"/>
<dbReference type="InterPro" id="IPR009057">
    <property type="entry name" value="Homeodomain-like_sf"/>
</dbReference>
<evidence type="ECO:0000259" key="11">
    <source>
        <dbReference type="PROSITE" id="PS50887"/>
    </source>
</evidence>
<dbReference type="GO" id="GO:0003700">
    <property type="term" value="F:DNA-binding transcription factor activity"/>
    <property type="evidence" value="ECO:0007669"/>
    <property type="project" value="InterPro"/>
</dbReference>
<evidence type="ECO:0000256" key="5">
    <source>
        <dbReference type="ARBA" id="ARBA00023015"/>
    </source>
</evidence>
<dbReference type="InterPro" id="IPR018060">
    <property type="entry name" value="HTH_AraC"/>
</dbReference>
<dbReference type="Pfam" id="PF17853">
    <property type="entry name" value="GGDEF_2"/>
    <property type="match status" value="1"/>
</dbReference>
<dbReference type="PROSITE" id="PS50943">
    <property type="entry name" value="HTH_CROC1"/>
    <property type="match status" value="1"/>
</dbReference>
<sequence length="539" mass="61899">MRTLIIADDDRIILRGLSETIPWEAGGFRLAASETNGEDAWEAVVRERPQVVLTDIRMPFMDGLELTEKIKEHYPDTKIIMMTSYDEFEFAQKALKLKVFDFVLKPLDEAKLFDTVKRAAEEWEHEHATAKKVIEGIPLLKQRFCENLLTGKFTEEEIRHELDFLDIPLQAGHYAVILLLADHYYDASPRNRYGQELLKYCIHNVADEVVRLECGPEPRPGEPTGLVFSALKDEIVVIYGAEEDETALELQALTLAETIRANVETYLKTTVTAGVGSVVEKLDRVRDSYHSAKAATELRHMTGKNQVFLYRDDLIKPKADGYNAVGSDWAPRLTMKIKSGLEQEAGAILDGLEEEFLSRRPVDLVRMHMLGMEIVFSLVHAFQDWHEPPYAKGTVEGLFEEIHHYRTARDMFERIRDFMNDLSAAVKERRLRQHKSLADQAAAFIREHYMKEGLSLQDVADHVHVSTTYLSAIFKKETGINFSDFLLETRMNAAMDWLRKEELKTYEVAERVGYANPQYFSVIFKKFTGVTPSEFRHTR</sequence>
<dbReference type="InterPro" id="IPR041522">
    <property type="entry name" value="CdaR_GGDEF"/>
</dbReference>
<dbReference type="InterPro" id="IPR051552">
    <property type="entry name" value="HptR"/>
</dbReference>
<dbReference type="PANTHER" id="PTHR42713">
    <property type="entry name" value="HISTIDINE KINASE-RELATED"/>
    <property type="match status" value="1"/>
</dbReference>
<dbReference type="InterPro" id="IPR000160">
    <property type="entry name" value="GGDEF_dom"/>
</dbReference>
<keyword evidence="7" id="KW-0804">Transcription</keyword>
<dbReference type="Pfam" id="PF00072">
    <property type="entry name" value="Response_reg"/>
    <property type="match status" value="1"/>
</dbReference>
<dbReference type="InterPro" id="IPR001789">
    <property type="entry name" value="Sig_transdc_resp-reg_receiver"/>
</dbReference>
<feature type="modified residue" description="4-aspartylphosphate" evidence="8">
    <location>
        <position position="55"/>
    </location>
</feature>
<dbReference type="PRINTS" id="PR00032">
    <property type="entry name" value="HTHARAC"/>
</dbReference>
<name>F8FJU9_PAEMK</name>
<organism evidence="13 14">
    <name type="scientific">Paenibacillus mucilaginosus (strain KNP414)</name>
    <dbReference type="NCBI Taxonomy" id="1036673"/>
    <lineage>
        <taxon>Bacteria</taxon>
        <taxon>Bacillati</taxon>
        <taxon>Bacillota</taxon>
        <taxon>Bacilli</taxon>
        <taxon>Bacillales</taxon>
        <taxon>Paenibacillaceae</taxon>
        <taxon>Paenibacillus</taxon>
    </lineage>
</organism>
<feature type="domain" description="HTH cro/C1-type" evidence="12">
    <location>
        <begin position="445"/>
        <end position="498"/>
    </location>
</feature>
<dbReference type="PANTHER" id="PTHR42713:SF3">
    <property type="entry name" value="TRANSCRIPTIONAL REGULATORY PROTEIN HPTR"/>
    <property type="match status" value="1"/>
</dbReference>